<dbReference type="GO" id="GO:0008239">
    <property type="term" value="F:dipeptidyl-peptidase activity"/>
    <property type="evidence" value="ECO:0007669"/>
    <property type="project" value="TreeGrafter"/>
</dbReference>
<evidence type="ECO:0000259" key="4">
    <source>
        <dbReference type="Pfam" id="PF00930"/>
    </source>
</evidence>
<evidence type="ECO:0000256" key="1">
    <source>
        <dbReference type="ARBA" id="ARBA00022670"/>
    </source>
</evidence>
<dbReference type="SUPFAM" id="SSF53474">
    <property type="entry name" value="alpha/beta-Hydrolases"/>
    <property type="match status" value="1"/>
</dbReference>
<protein>
    <recommendedName>
        <fullName evidence="6">Peptidase S9 prolyl oligopeptidase catalytic domain-containing protein</fullName>
    </recommendedName>
</protein>
<dbReference type="AlphaFoldDB" id="X1G0Y0"/>
<dbReference type="PROSITE" id="PS00708">
    <property type="entry name" value="PRO_ENDOPEP_SER"/>
    <property type="match status" value="1"/>
</dbReference>
<dbReference type="PANTHER" id="PTHR11731">
    <property type="entry name" value="PROTEASE FAMILY S9B,C DIPEPTIDYL-PEPTIDASE IV-RELATED"/>
    <property type="match status" value="1"/>
</dbReference>
<dbReference type="Pfam" id="PF00930">
    <property type="entry name" value="DPPIV_N"/>
    <property type="match status" value="1"/>
</dbReference>
<accession>X1G0Y0</accession>
<dbReference type="InterPro" id="IPR002471">
    <property type="entry name" value="Pept_S9_AS"/>
</dbReference>
<feature type="non-terminal residue" evidence="5">
    <location>
        <position position="275"/>
    </location>
</feature>
<dbReference type="Gene3D" id="3.40.50.1820">
    <property type="entry name" value="alpha/beta hydrolase"/>
    <property type="match status" value="1"/>
</dbReference>
<dbReference type="InterPro" id="IPR001375">
    <property type="entry name" value="Peptidase_S9_cat"/>
</dbReference>
<gene>
    <name evidence="5" type="ORF">S03H2_39799</name>
</gene>
<keyword evidence="1" id="KW-0645">Protease</keyword>
<dbReference type="PANTHER" id="PTHR11731:SF193">
    <property type="entry name" value="DIPEPTIDYL PEPTIDASE 9"/>
    <property type="match status" value="1"/>
</dbReference>
<keyword evidence="2" id="KW-0378">Hydrolase</keyword>
<organism evidence="5">
    <name type="scientific">marine sediment metagenome</name>
    <dbReference type="NCBI Taxonomy" id="412755"/>
    <lineage>
        <taxon>unclassified sequences</taxon>
        <taxon>metagenomes</taxon>
        <taxon>ecological metagenomes</taxon>
    </lineage>
</organism>
<evidence type="ECO:0000256" key="2">
    <source>
        <dbReference type="ARBA" id="ARBA00022801"/>
    </source>
</evidence>
<dbReference type="Pfam" id="PF00326">
    <property type="entry name" value="Peptidase_S9"/>
    <property type="match status" value="1"/>
</dbReference>
<comment type="caution">
    <text evidence="5">The sequence shown here is derived from an EMBL/GenBank/DDBJ whole genome shotgun (WGS) entry which is preliminary data.</text>
</comment>
<name>X1G0Y0_9ZZZZ</name>
<sequence length="275" mass="30784">RVTGISKVVEKKKIVYFTGTGGESTENHLFSIKLNGKELKKLTSIQGTHRVNVSPEGKYFTDTYSNINTPAKMELFSAKGKSIRMLGDSKSDIMDEYNLGKVELFTIPTTDGWELPAKWTLPPDFDKTKKYPVRFSIYGGPNAASVRNSAGYSLSDHYYAQNGIITISVDHRGTGHYGKKGVALMHRNLGKWETHDYIEAVKWLWEKPFIDPERIGITGSSYGGYMTLMALTAGADYFTHGLASSAVTSWRLYDNVYTERFMDTPEQNPEGMSTV</sequence>
<dbReference type="GO" id="GO:0004252">
    <property type="term" value="F:serine-type endopeptidase activity"/>
    <property type="evidence" value="ECO:0007669"/>
    <property type="project" value="InterPro"/>
</dbReference>
<dbReference type="InterPro" id="IPR050278">
    <property type="entry name" value="Serine_Prot_S9B/DPPIV"/>
</dbReference>
<reference evidence="5" key="1">
    <citation type="journal article" date="2014" name="Front. Microbiol.">
        <title>High frequency of phylogenetically diverse reductive dehalogenase-homologous genes in deep subseafloor sedimentary metagenomes.</title>
        <authorList>
            <person name="Kawai M."/>
            <person name="Futagami T."/>
            <person name="Toyoda A."/>
            <person name="Takaki Y."/>
            <person name="Nishi S."/>
            <person name="Hori S."/>
            <person name="Arai W."/>
            <person name="Tsubouchi T."/>
            <person name="Morono Y."/>
            <person name="Uchiyama I."/>
            <person name="Ito T."/>
            <person name="Fujiyama A."/>
            <person name="Inagaki F."/>
            <person name="Takami H."/>
        </authorList>
    </citation>
    <scope>NUCLEOTIDE SEQUENCE</scope>
    <source>
        <strain evidence="5">Expedition CK06-06</strain>
    </source>
</reference>
<dbReference type="InterPro" id="IPR002469">
    <property type="entry name" value="Peptidase_S9B_N"/>
</dbReference>
<feature type="non-terminal residue" evidence="5">
    <location>
        <position position="1"/>
    </location>
</feature>
<dbReference type="InterPro" id="IPR029058">
    <property type="entry name" value="AB_hydrolase_fold"/>
</dbReference>
<proteinExistence type="predicted"/>
<evidence type="ECO:0000313" key="5">
    <source>
        <dbReference type="EMBL" id="GAH51536.1"/>
    </source>
</evidence>
<dbReference type="SUPFAM" id="SSF82171">
    <property type="entry name" value="DPP6 N-terminal domain-like"/>
    <property type="match status" value="1"/>
</dbReference>
<evidence type="ECO:0008006" key="6">
    <source>
        <dbReference type="Google" id="ProtNLM"/>
    </source>
</evidence>
<dbReference type="EMBL" id="BARU01024635">
    <property type="protein sequence ID" value="GAH51536.1"/>
    <property type="molecule type" value="Genomic_DNA"/>
</dbReference>
<dbReference type="GO" id="GO:0006508">
    <property type="term" value="P:proteolysis"/>
    <property type="evidence" value="ECO:0007669"/>
    <property type="project" value="UniProtKB-KW"/>
</dbReference>
<evidence type="ECO:0000259" key="3">
    <source>
        <dbReference type="Pfam" id="PF00326"/>
    </source>
</evidence>
<dbReference type="Gene3D" id="2.140.10.30">
    <property type="entry name" value="Dipeptidylpeptidase IV, N-terminal domain"/>
    <property type="match status" value="1"/>
</dbReference>
<feature type="domain" description="Peptidase S9 prolyl oligopeptidase catalytic" evidence="3">
    <location>
        <begin position="157"/>
        <end position="273"/>
    </location>
</feature>
<feature type="domain" description="Dipeptidylpeptidase IV N-terminal" evidence="4">
    <location>
        <begin position="2"/>
        <end position="70"/>
    </location>
</feature>